<dbReference type="InterPro" id="IPR023210">
    <property type="entry name" value="NADP_OxRdtase_dom"/>
</dbReference>
<proteinExistence type="predicted"/>
<dbReference type="InterPro" id="IPR036812">
    <property type="entry name" value="NAD(P)_OxRdtase_dom_sf"/>
</dbReference>
<dbReference type="PANTHER" id="PTHR43312">
    <property type="entry name" value="D-THREO-ALDOSE 1-DEHYDROGENASE"/>
    <property type="match status" value="1"/>
</dbReference>
<keyword evidence="3" id="KW-1185">Reference proteome</keyword>
<sequence length="361" mass="39667">MKPKNLPTTPSTSDRRTFLKTGGVAAAALLTKGAIAAETPRTLPPLPDNTKTVAAMPTRNLGKTGYKVGIFSLGGQASLEKPANFDVAVPIIERALDLGVNYIDTSSIYGGPERWSEQYVGRVMKTRRNEAFLATKTKERTRDGSLRMIEKSLQLLNTDHVDLWQLHDVGLPEDVDAIFAKGGAMEALIEMHDQKVVRYLGVTGHYRPEALIDAVNRYNFDTILMAMNAADTHIHSFTDKLLPLVVEKQMGIIGMKVPSRGRLLASWTPPSLDAQRHSWEGSAIAHRPGVMTMKDAMNFTLTQPVSTVIIGCDNIAQLEENVHIARNFTPLSNSQMAALNELAAPVAEQSLFFRFTDRSKG</sequence>
<dbReference type="PANTHER" id="PTHR43312:SF1">
    <property type="entry name" value="NADP-DEPENDENT OXIDOREDUCTASE DOMAIN-CONTAINING PROTEIN"/>
    <property type="match status" value="1"/>
</dbReference>
<dbReference type="PROSITE" id="PS51318">
    <property type="entry name" value="TAT"/>
    <property type="match status" value="1"/>
</dbReference>
<dbReference type="AlphaFoldDB" id="A0A9X0QJ56"/>
<accession>A0A9X0QJ56</accession>
<evidence type="ECO:0000259" key="1">
    <source>
        <dbReference type="Pfam" id="PF00248"/>
    </source>
</evidence>
<reference evidence="2 3" key="1">
    <citation type="submission" date="2020-08" db="EMBL/GenBank/DDBJ databases">
        <title>Genomic Encyclopedia of Type Strains, Phase IV (KMG-V): Genome sequencing to study the core and pangenomes of soil and plant-associated prokaryotes.</title>
        <authorList>
            <person name="Whitman W."/>
        </authorList>
    </citation>
    <scope>NUCLEOTIDE SEQUENCE [LARGE SCALE GENOMIC DNA]</scope>
    <source>
        <strain evidence="2 3">X5P2</strain>
    </source>
</reference>
<organism evidence="2 3">
    <name type="scientific">Tunturiibacter gelidiferens</name>
    <dbReference type="NCBI Taxonomy" id="3069689"/>
    <lineage>
        <taxon>Bacteria</taxon>
        <taxon>Pseudomonadati</taxon>
        <taxon>Acidobacteriota</taxon>
        <taxon>Terriglobia</taxon>
        <taxon>Terriglobales</taxon>
        <taxon>Acidobacteriaceae</taxon>
        <taxon>Tunturiibacter</taxon>
    </lineage>
</organism>
<dbReference type="Proteomes" id="UP000535182">
    <property type="component" value="Unassembled WGS sequence"/>
</dbReference>
<feature type="domain" description="NADP-dependent oxidoreductase" evidence="1">
    <location>
        <begin position="69"/>
        <end position="343"/>
    </location>
</feature>
<name>A0A9X0QJ56_9BACT</name>
<dbReference type="Pfam" id="PF00248">
    <property type="entry name" value="Aldo_ket_red"/>
    <property type="match status" value="1"/>
</dbReference>
<dbReference type="InterPro" id="IPR006311">
    <property type="entry name" value="TAT_signal"/>
</dbReference>
<dbReference type="EMBL" id="JACHEB010000015">
    <property type="protein sequence ID" value="MBB5331467.1"/>
    <property type="molecule type" value="Genomic_DNA"/>
</dbReference>
<protein>
    <recommendedName>
        <fullName evidence="1">NADP-dependent oxidoreductase domain-containing protein</fullName>
    </recommendedName>
</protein>
<dbReference type="Gene3D" id="3.20.20.100">
    <property type="entry name" value="NADP-dependent oxidoreductase domain"/>
    <property type="match status" value="1"/>
</dbReference>
<evidence type="ECO:0000313" key="3">
    <source>
        <dbReference type="Proteomes" id="UP000535182"/>
    </source>
</evidence>
<dbReference type="CDD" id="cd19100">
    <property type="entry name" value="AKR_unchar"/>
    <property type="match status" value="1"/>
</dbReference>
<dbReference type="SUPFAM" id="SSF51430">
    <property type="entry name" value="NAD(P)-linked oxidoreductase"/>
    <property type="match status" value="1"/>
</dbReference>
<dbReference type="InterPro" id="IPR053135">
    <property type="entry name" value="AKR2_Oxidoreductase"/>
</dbReference>
<evidence type="ECO:0000313" key="2">
    <source>
        <dbReference type="EMBL" id="MBB5331467.1"/>
    </source>
</evidence>
<comment type="caution">
    <text evidence="2">The sequence shown here is derived from an EMBL/GenBank/DDBJ whole genome shotgun (WGS) entry which is preliminary data.</text>
</comment>
<dbReference type="RefSeq" id="WP_183981307.1">
    <property type="nucleotide sequence ID" value="NZ_JACHEB010000015.1"/>
</dbReference>
<gene>
    <name evidence="2" type="ORF">HDF14_005114</name>
</gene>